<protein>
    <submittedName>
        <fullName evidence="2">Uncharacterized protein</fullName>
    </submittedName>
</protein>
<evidence type="ECO:0000313" key="2">
    <source>
        <dbReference type="EMBL" id="KAJ0968000.1"/>
    </source>
</evidence>
<dbReference type="OrthoDB" id="1707802at2759"/>
<keyword evidence="3" id="KW-1185">Reference proteome</keyword>
<evidence type="ECO:0000313" key="3">
    <source>
        <dbReference type="Proteomes" id="UP001085076"/>
    </source>
</evidence>
<dbReference type="Proteomes" id="UP001085076">
    <property type="component" value="Miscellaneous, Linkage group lg07"/>
</dbReference>
<accession>A0A9D5C7U8</accession>
<organism evidence="2 3">
    <name type="scientific">Dioscorea zingiberensis</name>
    <dbReference type="NCBI Taxonomy" id="325984"/>
    <lineage>
        <taxon>Eukaryota</taxon>
        <taxon>Viridiplantae</taxon>
        <taxon>Streptophyta</taxon>
        <taxon>Embryophyta</taxon>
        <taxon>Tracheophyta</taxon>
        <taxon>Spermatophyta</taxon>
        <taxon>Magnoliopsida</taxon>
        <taxon>Liliopsida</taxon>
        <taxon>Dioscoreales</taxon>
        <taxon>Dioscoreaceae</taxon>
        <taxon>Dioscorea</taxon>
    </lineage>
</organism>
<comment type="caution">
    <text evidence="2">The sequence shown here is derived from an EMBL/GenBank/DDBJ whole genome shotgun (WGS) entry which is preliminary data.</text>
</comment>
<evidence type="ECO:0000256" key="1">
    <source>
        <dbReference type="SAM" id="MobiDB-lite"/>
    </source>
</evidence>
<feature type="region of interest" description="Disordered" evidence="1">
    <location>
        <begin position="39"/>
        <end position="59"/>
    </location>
</feature>
<proteinExistence type="predicted"/>
<name>A0A9D5C7U8_9LILI</name>
<dbReference type="EMBL" id="JAGGNH010000007">
    <property type="protein sequence ID" value="KAJ0968000.1"/>
    <property type="molecule type" value="Genomic_DNA"/>
</dbReference>
<gene>
    <name evidence="2" type="ORF">J5N97_024917</name>
</gene>
<dbReference type="AlphaFoldDB" id="A0A9D5C7U8"/>
<reference evidence="2" key="2">
    <citation type="journal article" date="2022" name="Hortic Res">
        <title>The genome of Dioscorea zingiberensis sheds light on the biosynthesis, origin and evolution of the medicinally important diosgenin saponins.</title>
        <authorList>
            <person name="Li Y."/>
            <person name="Tan C."/>
            <person name="Li Z."/>
            <person name="Guo J."/>
            <person name="Li S."/>
            <person name="Chen X."/>
            <person name="Wang C."/>
            <person name="Dai X."/>
            <person name="Yang H."/>
            <person name="Song W."/>
            <person name="Hou L."/>
            <person name="Xu J."/>
            <person name="Tong Z."/>
            <person name="Xu A."/>
            <person name="Yuan X."/>
            <person name="Wang W."/>
            <person name="Yang Q."/>
            <person name="Chen L."/>
            <person name="Sun Z."/>
            <person name="Wang K."/>
            <person name="Pan B."/>
            <person name="Chen J."/>
            <person name="Bao Y."/>
            <person name="Liu F."/>
            <person name="Qi X."/>
            <person name="Gang D.R."/>
            <person name="Wen J."/>
            <person name="Li J."/>
        </authorList>
    </citation>
    <scope>NUCLEOTIDE SEQUENCE</scope>
    <source>
        <strain evidence="2">Dzin_1.0</strain>
    </source>
</reference>
<reference evidence="2" key="1">
    <citation type="submission" date="2021-03" db="EMBL/GenBank/DDBJ databases">
        <authorList>
            <person name="Li Z."/>
            <person name="Yang C."/>
        </authorList>
    </citation>
    <scope>NUCLEOTIDE SEQUENCE</scope>
    <source>
        <strain evidence="2">Dzin_1.0</strain>
        <tissue evidence="2">Leaf</tissue>
    </source>
</reference>
<sequence>MPQGERLRKLEEDKGIVMRFVIGHSATPGGVLDRAIDAEEEQHQDSQPTKPYTRDPIPIGQEAVGSIHPDWLTSRMACTSWAACSFLRELKYFTACFSASSGIASSTFEIGLSMVPETIPPRAQVQCPLEVVNLQASRDVAVLDFAYKFGTTAVITQLSFWHFQ</sequence>